<evidence type="ECO:0000313" key="5">
    <source>
        <dbReference type="Proteomes" id="UP001500974"/>
    </source>
</evidence>
<keyword evidence="1" id="KW-0328">Glycosyltransferase</keyword>
<evidence type="ECO:0000313" key="4">
    <source>
        <dbReference type="EMBL" id="GAA2175164.1"/>
    </source>
</evidence>
<dbReference type="SUPFAM" id="SSF53756">
    <property type="entry name" value="UDP-Glycosyltransferase/glycogen phosphorylase"/>
    <property type="match status" value="1"/>
</dbReference>
<organism evidence="4 5">
    <name type="scientific">Arthrobacter parietis</name>
    <dbReference type="NCBI Taxonomy" id="271434"/>
    <lineage>
        <taxon>Bacteria</taxon>
        <taxon>Bacillati</taxon>
        <taxon>Actinomycetota</taxon>
        <taxon>Actinomycetes</taxon>
        <taxon>Micrococcales</taxon>
        <taxon>Micrococcaceae</taxon>
        <taxon>Arthrobacter</taxon>
    </lineage>
</organism>
<keyword evidence="5" id="KW-1185">Reference proteome</keyword>
<accession>A0ABN3AW71</accession>
<keyword evidence="2" id="KW-0808">Transferase</keyword>
<name>A0ABN3AW71_9MICC</name>
<comment type="caution">
    <text evidence="4">The sequence shown here is derived from an EMBL/GenBank/DDBJ whole genome shotgun (WGS) entry which is preliminary data.</text>
</comment>
<gene>
    <name evidence="4" type="ORF">GCM10009784_16410</name>
</gene>
<dbReference type="Proteomes" id="UP001500974">
    <property type="component" value="Unassembled WGS sequence"/>
</dbReference>
<protein>
    <recommendedName>
        <fullName evidence="3">Glycosyltransferase subfamily 4-like N-terminal domain-containing protein</fullName>
    </recommendedName>
</protein>
<evidence type="ECO:0000256" key="2">
    <source>
        <dbReference type="ARBA" id="ARBA00022679"/>
    </source>
</evidence>
<dbReference type="RefSeq" id="WP_346028073.1">
    <property type="nucleotide sequence ID" value="NZ_BAAAON010000002.1"/>
</dbReference>
<evidence type="ECO:0000259" key="3">
    <source>
        <dbReference type="Pfam" id="PF13579"/>
    </source>
</evidence>
<dbReference type="EMBL" id="BAAAON010000002">
    <property type="protein sequence ID" value="GAA2175164.1"/>
    <property type="molecule type" value="Genomic_DNA"/>
</dbReference>
<dbReference type="InterPro" id="IPR028098">
    <property type="entry name" value="Glyco_trans_4-like_N"/>
</dbReference>
<sequence>MTVDERPHLLYVAWGYPPSRGAGVYRALATANSFARSGWRVTVLTASREVFDYQTGTDGELEKTIDPGIAIVRVPFSLERAEPDLSQWSRARMTSNLLWSYIRAQKDRISFPEPVYGGWRRALVNATDRVHQENPVDLVLGTANPNVDFIPGWHLHRKAGVPYVMDYRDAWHLDVFSGERIGLRHSRSARLENRFLKNATEAWFVNVPIRDWHVQEHPDLADKFHVVANAFDAEFASQFKDMERQTGIHQSRSLVFGYLGTIYGPIPLKEALDGWRMARSQSDLISRSRLVFRGRLGHYSEPDPKVLKLLEHYAGDSVSYEGPVSKTEVAAVYAQFDALLLALAGSEYVTSGKVFEYAATGLPIASVHYPKSAASTILQDRNDWYPVKEVSAQAACEVFLQTAERAVHMTATDYAKNQNWASHLARERQLSPRIQRLEEVIGKD</sequence>
<dbReference type="Pfam" id="PF13579">
    <property type="entry name" value="Glyco_trans_4_4"/>
    <property type="match status" value="1"/>
</dbReference>
<dbReference type="Gene3D" id="3.40.50.2000">
    <property type="entry name" value="Glycogen Phosphorylase B"/>
    <property type="match status" value="2"/>
</dbReference>
<evidence type="ECO:0000256" key="1">
    <source>
        <dbReference type="ARBA" id="ARBA00022676"/>
    </source>
</evidence>
<feature type="domain" description="Glycosyltransferase subfamily 4-like N-terminal" evidence="3">
    <location>
        <begin position="26"/>
        <end position="229"/>
    </location>
</feature>
<reference evidence="4 5" key="1">
    <citation type="journal article" date="2019" name="Int. J. Syst. Evol. Microbiol.">
        <title>The Global Catalogue of Microorganisms (GCM) 10K type strain sequencing project: providing services to taxonomists for standard genome sequencing and annotation.</title>
        <authorList>
            <consortium name="The Broad Institute Genomics Platform"/>
            <consortium name="The Broad Institute Genome Sequencing Center for Infectious Disease"/>
            <person name="Wu L."/>
            <person name="Ma J."/>
        </authorList>
    </citation>
    <scope>NUCLEOTIDE SEQUENCE [LARGE SCALE GENOMIC DNA]</scope>
    <source>
        <strain evidence="4 5">JCM 14917</strain>
    </source>
</reference>
<proteinExistence type="predicted"/>